<dbReference type="GO" id="GO:0016887">
    <property type="term" value="F:ATP hydrolysis activity"/>
    <property type="evidence" value="ECO:0007669"/>
    <property type="project" value="InterPro"/>
</dbReference>
<keyword evidence="2" id="KW-0547">Nucleotide-binding</keyword>
<dbReference type="InterPro" id="IPR003593">
    <property type="entry name" value="AAA+_ATPase"/>
</dbReference>
<dbReference type="SMART" id="SM00382">
    <property type="entry name" value="AAA"/>
    <property type="match status" value="1"/>
</dbReference>
<dbReference type="InterPro" id="IPR003439">
    <property type="entry name" value="ABC_transporter-like_ATP-bd"/>
</dbReference>
<name>A0A1M5PHH8_9BACI</name>
<dbReference type="SUPFAM" id="SSF52540">
    <property type="entry name" value="P-loop containing nucleoside triphosphate hydrolases"/>
    <property type="match status" value="1"/>
</dbReference>
<dbReference type="OrthoDB" id="9802264at2"/>
<dbReference type="InterPro" id="IPR050166">
    <property type="entry name" value="ABC_transporter_ATP-bind"/>
</dbReference>
<evidence type="ECO:0000259" key="5">
    <source>
        <dbReference type="PROSITE" id="PS50893"/>
    </source>
</evidence>
<evidence type="ECO:0000256" key="3">
    <source>
        <dbReference type="ARBA" id="ARBA00022840"/>
    </source>
</evidence>
<keyword evidence="1" id="KW-0813">Transport</keyword>
<evidence type="ECO:0000256" key="1">
    <source>
        <dbReference type="ARBA" id="ARBA00022448"/>
    </source>
</evidence>
<organism evidence="6 7">
    <name type="scientific">Virgibacillus chiguensis</name>
    <dbReference type="NCBI Taxonomy" id="411959"/>
    <lineage>
        <taxon>Bacteria</taxon>
        <taxon>Bacillati</taxon>
        <taxon>Bacillota</taxon>
        <taxon>Bacilli</taxon>
        <taxon>Bacillales</taxon>
        <taxon>Bacillaceae</taxon>
        <taxon>Virgibacillus</taxon>
    </lineage>
</organism>
<dbReference type="Proteomes" id="UP000184079">
    <property type="component" value="Unassembled WGS sequence"/>
</dbReference>
<dbReference type="PROSITE" id="PS50893">
    <property type="entry name" value="ABC_TRANSPORTER_2"/>
    <property type="match status" value="1"/>
</dbReference>
<accession>A0A1M5PHH8</accession>
<dbReference type="CDD" id="cd03293">
    <property type="entry name" value="ABC_NrtD_SsuB_transporters"/>
    <property type="match status" value="1"/>
</dbReference>
<evidence type="ECO:0000256" key="2">
    <source>
        <dbReference type="ARBA" id="ARBA00022741"/>
    </source>
</evidence>
<dbReference type="AlphaFoldDB" id="A0A1M5PHH8"/>
<dbReference type="RefSeq" id="WP_073005869.1">
    <property type="nucleotide sequence ID" value="NZ_FQXD01000003.1"/>
</dbReference>
<evidence type="ECO:0000313" key="6">
    <source>
        <dbReference type="EMBL" id="SHH01205.1"/>
    </source>
</evidence>
<dbReference type="GO" id="GO:0005524">
    <property type="term" value="F:ATP binding"/>
    <property type="evidence" value="ECO:0007669"/>
    <property type="project" value="UniProtKB-KW"/>
</dbReference>
<evidence type="ECO:0000313" key="7">
    <source>
        <dbReference type="Proteomes" id="UP000184079"/>
    </source>
</evidence>
<dbReference type="Pfam" id="PF00005">
    <property type="entry name" value="ABC_tran"/>
    <property type="match status" value="1"/>
</dbReference>
<dbReference type="PANTHER" id="PTHR42788">
    <property type="entry name" value="TAURINE IMPORT ATP-BINDING PROTEIN-RELATED"/>
    <property type="match status" value="1"/>
</dbReference>
<dbReference type="Gene3D" id="3.40.50.300">
    <property type="entry name" value="P-loop containing nucleotide triphosphate hydrolases"/>
    <property type="match status" value="1"/>
</dbReference>
<protein>
    <submittedName>
        <fullName evidence="6">NitT/TauT family transport system ATP-binding protein</fullName>
    </submittedName>
</protein>
<proteinExistence type="predicted"/>
<keyword evidence="7" id="KW-1185">Reference proteome</keyword>
<dbReference type="InterPro" id="IPR027417">
    <property type="entry name" value="P-loop_NTPase"/>
</dbReference>
<reference evidence="7" key="1">
    <citation type="submission" date="2016-11" db="EMBL/GenBank/DDBJ databases">
        <authorList>
            <person name="Varghese N."/>
            <person name="Submissions S."/>
        </authorList>
    </citation>
    <scope>NUCLEOTIDE SEQUENCE [LARGE SCALE GENOMIC DNA]</scope>
    <source>
        <strain evidence="7">CGMCC 1.6496</strain>
    </source>
</reference>
<evidence type="ECO:0000256" key="4">
    <source>
        <dbReference type="ARBA" id="ARBA00022967"/>
    </source>
</evidence>
<dbReference type="PANTHER" id="PTHR42788:SF13">
    <property type="entry name" value="ALIPHATIC SULFONATES IMPORT ATP-BINDING PROTEIN SSUB"/>
    <property type="match status" value="1"/>
</dbReference>
<dbReference type="InterPro" id="IPR017871">
    <property type="entry name" value="ABC_transporter-like_CS"/>
</dbReference>
<feature type="domain" description="ABC transporter" evidence="5">
    <location>
        <begin position="3"/>
        <end position="235"/>
    </location>
</feature>
<dbReference type="PROSITE" id="PS00211">
    <property type="entry name" value="ABC_TRANSPORTER_1"/>
    <property type="match status" value="1"/>
</dbReference>
<keyword evidence="3 6" id="KW-0067">ATP-binding</keyword>
<gene>
    <name evidence="6" type="ORF">SAMN05421807_10368</name>
</gene>
<dbReference type="EMBL" id="FQXD01000003">
    <property type="protein sequence ID" value="SHH01205.1"/>
    <property type="molecule type" value="Genomic_DNA"/>
</dbReference>
<keyword evidence="4" id="KW-1278">Translocase</keyword>
<sequence length="264" mass="30337">MLLEIEHVNKSYWDDKQQVHFPVFSDVMISINENQFVSILGPSGCGKSTLLSMIAGLEETTEGTIKLNREPISGPGPDRGMVFQQPSLLPWLNVKENILFPIKKRFKKKEAEEQAAYFLQLVQLDKFQHHYIHELSGGMQQRVAIARALAMNPKILLMDEPFAALDEQTRENLQDKLLAIWQKKKKTILFVTHSIKEALILSDRVIVMGTNPGRIISDVNINLSRPRKREDEQIIILEKKIRKLLKNEVNKALKDVWSNEFQNA</sequence>